<accession>A0A6J4M6V9</accession>
<reference evidence="2" key="1">
    <citation type="submission" date="2020-02" db="EMBL/GenBank/DDBJ databases">
        <authorList>
            <person name="Meier V. D."/>
        </authorList>
    </citation>
    <scope>NUCLEOTIDE SEQUENCE</scope>
    <source>
        <strain evidence="2">AVDCRST_MAG84</strain>
    </source>
</reference>
<dbReference type="AlphaFoldDB" id="A0A6J4M6V9"/>
<name>A0A6J4M6V9_9CYAN</name>
<sequence length="41" mass="4466">MGRCEAQRQTVNQAAQGESAANANRGGILGSRRQSILDFRF</sequence>
<feature type="compositionally biased region" description="Polar residues" evidence="1">
    <location>
        <begin position="7"/>
        <end position="22"/>
    </location>
</feature>
<evidence type="ECO:0000256" key="1">
    <source>
        <dbReference type="SAM" id="MobiDB-lite"/>
    </source>
</evidence>
<proteinExistence type="predicted"/>
<feature type="region of interest" description="Disordered" evidence="1">
    <location>
        <begin position="1"/>
        <end position="27"/>
    </location>
</feature>
<dbReference type="EMBL" id="CADCTZ010000516">
    <property type="protein sequence ID" value="CAA9349860.1"/>
    <property type="molecule type" value="Genomic_DNA"/>
</dbReference>
<evidence type="ECO:0000313" key="2">
    <source>
        <dbReference type="EMBL" id="CAA9349860.1"/>
    </source>
</evidence>
<protein>
    <submittedName>
        <fullName evidence="2">Uncharacterized protein</fullName>
    </submittedName>
</protein>
<organism evidence="2">
    <name type="scientific">uncultured Microcoleus sp</name>
    <dbReference type="NCBI Taxonomy" id="259945"/>
    <lineage>
        <taxon>Bacteria</taxon>
        <taxon>Bacillati</taxon>
        <taxon>Cyanobacteriota</taxon>
        <taxon>Cyanophyceae</taxon>
        <taxon>Oscillatoriophycideae</taxon>
        <taxon>Oscillatoriales</taxon>
        <taxon>Microcoleaceae</taxon>
        <taxon>Microcoleus</taxon>
        <taxon>environmental samples</taxon>
    </lineage>
</organism>
<gene>
    <name evidence="2" type="ORF">AVDCRST_MAG84-2807</name>
</gene>